<keyword evidence="3" id="KW-1185">Reference proteome</keyword>
<keyword evidence="2" id="KW-0645">Protease</keyword>
<dbReference type="GO" id="GO:0006508">
    <property type="term" value="P:proteolysis"/>
    <property type="evidence" value="ECO:0007669"/>
    <property type="project" value="InterPro"/>
</dbReference>
<dbReference type="SUPFAM" id="SSF82171">
    <property type="entry name" value="DPP6 N-terminal domain-like"/>
    <property type="match status" value="1"/>
</dbReference>
<dbReference type="Proteomes" id="UP000190339">
    <property type="component" value="Unassembled WGS sequence"/>
</dbReference>
<evidence type="ECO:0000259" key="1">
    <source>
        <dbReference type="Pfam" id="PF00326"/>
    </source>
</evidence>
<dbReference type="RefSeq" id="WP_079514676.1">
    <property type="nucleotide sequence ID" value="NZ_FUYL01000015.1"/>
</dbReference>
<evidence type="ECO:0000313" key="2">
    <source>
        <dbReference type="EMBL" id="SKB88063.1"/>
    </source>
</evidence>
<dbReference type="GO" id="GO:0008236">
    <property type="term" value="F:serine-type peptidase activity"/>
    <property type="evidence" value="ECO:0007669"/>
    <property type="project" value="InterPro"/>
</dbReference>
<protein>
    <submittedName>
        <fullName evidence="2">Dipeptidyl aminopeptidase/acylaminoacyl peptidase</fullName>
    </submittedName>
</protein>
<dbReference type="EMBL" id="FUYL01000015">
    <property type="protein sequence ID" value="SKB88063.1"/>
    <property type="molecule type" value="Genomic_DNA"/>
</dbReference>
<sequence length="927" mass="106188">MNLTKTKNPFLNLSIILIITLFVSNLQAQKKKFITSDNYEKWELLRTTAISKDGNWSSYQIDKVNNDKTTFLYNINKKTTRAYLNAAKAKFSQTGGWFVYEKVLSGKEQKAKEKKEKKEKPETNDKVLVNLTNADTLLLKGVIKYSFSEKDSYLAMLRTNDSVNTLVIQDLKTQSQMSFGNIKSFEWQKKGELIAMIVETKDSIANGIQLYNPSKGIIKVLDQSAHIYSHLVWGEKADYLFAIKAINQVRSDENSFQLLHWKGFSKLNPIFSIFDPNKIESFPDARRILSDNIKISNDGNTVFFETFSWIQTEEKKKDNSEKEDNKNPKVIDEYEAPDLEIWHSKDELMITQQKKNANKDSEEPILYGWHVDDNSNLALSNELVENISLQVNNKMMIGMDQTPYSFDAMFGRPSNDIYLINIENGEKKKVLTDIRRTSPISPNGKYFIYIEDNNLHLYDIEKESSINITSSLNAKFIQGDSYDYPVEEKPPFSGGFSAWSKDGSSFLFNSEFDVWQGFVNGNLSKRITTGEEDEIIYRHRFIHHEDEFVDLDKEQFFSMSGKKSKKSGFSKGILGQKLKKLIYDDVSIYELDQPHIELNLLTYKSQSFDKSPNLNITDLDFSISKKVSHTNSFQDEYAWGKAELINFNNAKNKSAQGILYYPANYQKGKKYPMITYVYEKLSDGFHRYTVPSKTNYYNTTVWQQQEYFVLKPDIEFISGDPGVSSAKTLENAVAAVVKKGDIDPSKVGLIGHSWGGYQAGFVPTQTDIFAASVAGAGLTNFISMYLAITPSFGGSPENNHFEVSQERMISPPWQSPDNYIRNSSVMNVESLNTPILFEVGDDDMNVNWRQGIEYYNAARRAGKQFVLLVYAKEGHGVREEKNASDYQQKILRWFGHYLKGEEAQDWIMDGIPYSEQQRRLKKGITKG</sequence>
<dbReference type="GO" id="GO:0004177">
    <property type="term" value="F:aminopeptidase activity"/>
    <property type="evidence" value="ECO:0007669"/>
    <property type="project" value="UniProtKB-KW"/>
</dbReference>
<keyword evidence="2" id="KW-0031">Aminopeptidase</keyword>
<dbReference type="GO" id="GO:0008239">
    <property type="term" value="F:dipeptidyl-peptidase activity"/>
    <property type="evidence" value="ECO:0007669"/>
    <property type="project" value="TreeGrafter"/>
</dbReference>
<evidence type="ECO:0000313" key="3">
    <source>
        <dbReference type="Proteomes" id="UP000190339"/>
    </source>
</evidence>
<dbReference type="PANTHER" id="PTHR11731:SF193">
    <property type="entry name" value="DIPEPTIDYL PEPTIDASE 9"/>
    <property type="match status" value="1"/>
</dbReference>
<dbReference type="AlphaFoldDB" id="A0A1T5EVU5"/>
<proteinExistence type="predicted"/>
<dbReference type="Pfam" id="PF00326">
    <property type="entry name" value="Peptidase_S9"/>
    <property type="match status" value="1"/>
</dbReference>
<dbReference type="InterPro" id="IPR001375">
    <property type="entry name" value="Peptidase_S9_cat"/>
</dbReference>
<name>A0A1T5EVU5_9FLAO</name>
<dbReference type="SUPFAM" id="SSF53474">
    <property type="entry name" value="alpha/beta-Hydrolases"/>
    <property type="match status" value="1"/>
</dbReference>
<organism evidence="2 3">
    <name type="scientific">Maribacter arcticus</name>
    <dbReference type="NCBI Taxonomy" id="561365"/>
    <lineage>
        <taxon>Bacteria</taxon>
        <taxon>Pseudomonadati</taxon>
        <taxon>Bacteroidota</taxon>
        <taxon>Flavobacteriia</taxon>
        <taxon>Flavobacteriales</taxon>
        <taxon>Flavobacteriaceae</taxon>
        <taxon>Maribacter</taxon>
    </lineage>
</organism>
<feature type="domain" description="Peptidase S9 prolyl oligopeptidase catalytic" evidence="1">
    <location>
        <begin position="718"/>
        <end position="900"/>
    </location>
</feature>
<dbReference type="STRING" id="561365.SAMN05660866_03736"/>
<dbReference type="OrthoDB" id="9812921at2"/>
<reference evidence="3" key="1">
    <citation type="submission" date="2017-02" db="EMBL/GenBank/DDBJ databases">
        <authorList>
            <person name="Varghese N."/>
            <person name="Submissions S."/>
        </authorList>
    </citation>
    <scope>NUCLEOTIDE SEQUENCE [LARGE SCALE GENOMIC DNA]</scope>
    <source>
        <strain evidence="3">DSM 23546</strain>
    </source>
</reference>
<dbReference type="Gene3D" id="2.140.10.30">
    <property type="entry name" value="Dipeptidylpeptidase IV, N-terminal domain"/>
    <property type="match status" value="1"/>
</dbReference>
<dbReference type="InterPro" id="IPR029058">
    <property type="entry name" value="AB_hydrolase_fold"/>
</dbReference>
<dbReference type="InterPro" id="IPR050278">
    <property type="entry name" value="Serine_Prot_S9B/DPPIV"/>
</dbReference>
<dbReference type="Gene3D" id="3.40.50.1820">
    <property type="entry name" value="alpha/beta hydrolase"/>
    <property type="match status" value="1"/>
</dbReference>
<accession>A0A1T5EVU5</accession>
<dbReference type="PANTHER" id="PTHR11731">
    <property type="entry name" value="PROTEASE FAMILY S9B,C DIPEPTIDYL-PEPTIDASE IV-RELATED"/>
    <property type="match status" value="1"/>
</dbReference>
<gene>
    <name evidence="2" type="ORF">SAMN05660866_03736</name>
</gene>
<keyword evidence="2" id="KW-0378">Hydrolase</keyword>